<dbReference type="InterPro" id="IPR001254">
    <property type="entry name" value="Trypsin_dom"/>
</dbReference>
<feature type="region of interest" description="Disordered" evidence="6">
    <location>
        <begin position="584"/>
        <end position="614"/>
    </location>
</feature>
<dbReference type="InterPro" id="IPR033116">
    <property type="entry name" value="TRYPSIN_SER"/>
</dbReference>
<dbReference type="OrthoDB" id="93664at2759"/>
<dbReference type="SUPFAM" id="SSF50494">
    <property type="entry name" value="Trypsin-like serine proteases"/>
    <property type="match status" value="1"/>
</dbReference>
<feature type="chain" id="PRO_5038259383" evidence="7">
    <location>
        <begin position="22"/>
        <end position="1217"/>
    </location>
</feature>
<protein>
    <submittedName>
        <fullName evidence="9">Serine proteinase stubble</fullName>
    </submittedName>
</protein>
<evidence type="ECO:0000256" key="7">
    <source>
        <dbReference type="SAM" id="SignalP"/>
    </source>
</evidence>
<evidence type="ECO:0000256" key="4">
    <source>
        <dbReference type="ARBA" id="ARBA00023157"/>
    </source>
</evidence>
<dbReference type="Proteomes" id="UP000070412">
    <property type="component" value="Unassembled WGS sequence"/>
</dbReference>
<evidence type="ECO:0000313" key="10">
    <source>
        <dbReference type="EnsemblMetazoa" id="KAF7495486.1"/>
    </source>
</evidence>
<proteinExistence type="predicted"/>
<feature type="compositionally biased region" description="Polar residues" evidence="6">
    <location>
        <begin position="602"/>
        <end position="614"/>
    </location>
</feature>
<reference evidence="10" key="3">
    <citation type="submission" date="2022-06" db="UniProtKB">
        <authorList>
            <consortium name="EnsemblMetazoa"/>
        </authorList>
    </citation>
    <scope>IDENTIFICATION</scope>
</reference>
<keyword evidence="2 5" id="KW-0378">Hydrolase</keyword>
<organism evidence="9">
    <name type="scientific">Sarcoptes scabiei</name>
    <name type="common">Itch mite</name>
    <name type="synonym">Acarus scabiei</name>
    <dbReference type="NCBI Taxonomy" id="52283"/>
    <lineage>
        <taxon>Eukaryota</taxon>
        <taxon>Metazoa</taxon>
        <taxon>Ecdysozoa</taxon>
        <taxon>Arthropoda</taxon>
        <taxon>Chelicerata</taxon>
        <taxon>Arachnida</taxon>
        <taxon>Acari</taxon>
        <taxon>Acariformes</taxon>
        <taxon>Sarcoptiformes</taxon>
        <taxon>Astigmata</taxon>
        <taxon>Psoroptidia</taxon>
        <taxon>Sarcoptoidea</taxon>
        <taxon>Sarcoptidae</taxon>
        <taxon>Sarcoptinae</taxon>
        <taxon>Sarcoptes</taxon>
    </lineage>
</organism>
<dbReference type="PROSITE" id="PS50240">
    <property type="entry name" value="TRYPSIN_DOM"/>
    <property type="match status" value="1"/>
</dbReference>
<evidence type="ECO:0000256" key="5">
    <source>
        <dbReference type="RuleBase" id="RU363034"/>
    </source>
</evidence>
<dbReference type="PRINTS" id="PR00722">
    <property type="entry name" value="CHYMOTRYPSIN"/>
</dbReference>
<feature type="compositionally biased region" description="Low complexity" evidence="6">
    <location>
        <begin position="171"/>
        <end position="198"/>
    </location>
</feature>
<dbReference type="PANTHER" id="PTHR24252:SF7">
    <property type="entry name" value="HYALIN"/>
    <property type="match status" value="1"/>
</dbReference>
<dbReference type="GO" id="GO:0006508">
    <property type="term" value="P:proteolysis"/>
    <property type="evidence" value="ECO:0007669"/>
    <property type="project" value="UniProtKB-KW"/>
</dbReference>
<dbReference type="CDD" id="cd00190">
    <property type="entry name" value="Tryp_SPc"/>
    <property type="match status" value="1"/>
</dbReference>
<dbReference type="InterPro" id="IPR001314">
    <property type="entry name" value="Peptidase_S1A"/>
</dbReference>
<dbReference type="PANTHER" id="PTHR24252">
    <property type="entry name" value="ACROSIN-RELATED"/>
    <property type="match status" value="1"/>
</dbReference>
<dbReference type="EnsemblMetazoa" id="SSS_2624s_mrna">
    <property type="protein sequence ID" value="KAF7495486.1"/>
    <property type="gene ID" value="SSS_2624"/>
</dbReference>
<dbReference type="InterPro" id="IPR043504">
    <property type="entry name" value="Peptidase_S1_PA_chymotrypsin"/>
</dbReference>
<keyword evidence="3 5" id="KW-0720">Serine protease</keyword>
<evidence type="ECO:0000256" key="1">
    <source>
        <dbReference type="ARBA" id="ARBA00022670"/>
    </source>
</evidence>
<dbReference type="Gene3D" id="2.40.10.10">
    <property type="entry name" value="Trypsin-like serine proteases"/>
    <property type="match status" value="1"/>
</dbReference>
<gene>
    <name evidence="9" type="ORF">SSS_2624</name>
</gene>
<sequence>MILSNMILFITICFAINSLQSQVPVAFGRVLINNHKPGATMLNKYMAYSNNKSQLSPDNRSESSPSLSPIPSFSSLVKNSINHNNIPIDLLASLLRPDEILAEKYRAAKPPKPCSGRSNLSAMGGVCMFQYECLQLNGEPIGYCFNSYLVGTCCKLPNNLRISSSSTANKSQESISSTSQSEFDKVSTSLSETSTEASMTIVEEKKNLTTTSVSNNFTTFSTTSSTTQSISLNESKTPMITSHFVPNNNGQMDVEDELGHQTSFQSTSLSQPDFQDNNDNELIEVIEDNHSKKSNSTFIISNSSQITKLTSSSTIQNTVSKINLPTTTVSSVVGTTLKPFLTTVKTNVTHPAVIDSINIKNDSNLNQNSLETIAPSLIEQAISVAMENDQTNRSSSLSTTKPSIFNNFTGTRHPIDVWISLENTNISDFWSLPEQETESPLIIETVSTIDPMTSTSSNDQDSFTATTKEFTQTPENSFSIATVSLQNDSSILDPIFIEKIKDLAEITTTTTTTSTTIELNEKDLSSQKITSDQPISLNDGWILTATTLASKPETITHHPLTNHSSSITSSSTIVTSLMPMNVSSTNSLSDLETTSEETSTTVSPQSISNESSFKDPTNQEFVQEIPNTSAIPVLTTTGIALGKNKTTPPFTSSTSFIQAIPTGMITVAPLLNLTTSKDPSNVITKLTSVWHSTSTTTIKPSIVSTTPKNPLSPSEMLSFVCGRRQISPKGRIVGGTQSAYGEWPWMVSLRQWKKNAFLHKCGAALLNEYWVITAAHCVENVSPTDLLLRLGEYDISTDKEPFSHIERRIQIIAPHPKFDPRTFEYDLALLRFYEPIRFQKNIIPVCLPEHNDTYVGRWATVTGWGRLNEDGPLPNVIQHVDVPIITNKDCENMYKRAGYIEDIPNIFVCAGLAKGTKDSCEGDSGGPLVIEDQNRWTLIGVISWGIGCALPNQPGLKFIRTTQHRNTFKFNQRKEEEEEEEEKKTKNFKMKKNENFTIIIIIVLMIFVAETISRTCRTKEIDSCLTNFYYEQQGIPTNERQLRKSCSTTRILYECLTNFLDRCASPPLQRTLRIILDSIVSKTFDVCKKPIGHNDRIMIFKHSQCLNENQKIINRCSSKSKELIFFILESDYRDRIPIACCNFAKIRQCSLNVTERLCRESTAIFLNNSISLNPLFNAICSGYDPQSTLCHRNLMPNDWVSNEDPKSPLYRLINAFL</sequence>
<dbReference type="FunFam" id="2.40.10.10:FF:000006">
    <property type="entry name" value="Serine proteinase stubble"/>
    <property type="match status" value="1"/>
</dbReference>
<feature type="compositionally biased region" description="Low complexity" evidence="6">
    <location>
        <begin position="584"/>
        <end position="601"/>
    </location>
</feature>
<feature type="region of interest" description="Disordered" evidence="6">
    <location>
        <begin position="167"/>
        <end position="198"/>
    </location>
</feature>
<feature type="signal peptide" evidence="7">
    <location>
        <begin position="1"/>
        <end position="21"/>
    </location>
</feature>
<keyword evidence="4" id="KW-1015">Disulfide bond</keyword>
<dbReference type="InterPro" id="IPR018114">
    <property type="entry name" value="TRYPSIN_HIS"/>
</dbReference>
<dbReference type="InterPro" id="IPR009003">
    <property type="entry name" value="Peptidase_S1_PA"/>
</dbReference>
<evidence type="ECO:0000313" key="9">
    <source>
        <dbReference type="EMBL" id="KAF7495486.1"/>
    </source>
</evidence>
<dbReference type="PROSITE" id="PS00134">
    <property type="entry name" value="TRYPSIN_HIS"/>
    <property type="match status" value="1"/>
</dbReference>
<reference evidence="9" key="2">
    <citation type="submission" date="2020-01" db="EMBL/GenBank/DDBJ databases">
        <authorList>
            <person name="Korhonen P.K.K."/>
            <person name="Guangxu M.G."/>
            <person name="Wang T.W."/>
            <person name="Stroehlein A.J.S."/>
            <person name="Young N.D."/>
            <person name="Ang C.-S.A."/>
            <person name="Fernando D.W.F."/>
            <person name="Lu H.L."/>
            <person name="Taylor S.T."/>
            <person name="Ehtesham M.E.M."/>
            <person name="Najaraj S.H.N."/>
            <person name="Harsha G.H.G."/>
            <person name="Madugundu A.M."/>
            <person name="Renuse S.R."/>
            <person name="Holt D.H."/>
            <person name="Pandey A.P."/>
            <person name="Papenfuss A.P."/>
            <person name="Gasser R.B.G."/>
            <person name="Fischer K.F."/>
        </authorList>
    </citation>
    <scope>NUCLEOTIDE SEQUENCE</scope>
    <source>
        <strain evidence="9">SSS_KF_BRIS2020</strain>
    </source>
</reference>
<keyword evidence="1 5" id="KW-0645">Protease</keyword>
<dbReference type="AlphaFoldDB" id="A0A834RGT8"/>
<dbReference type="GO" id="GO:0004252">
    <property type="term" value="F:serine-type endopeptidase activity"/>
    <property type="evidence" value="ECO:0007669"/>
    <property type="project" value="InterPro"/>
</dbReference>
<evidence type="ECO:0000313" key="11">
    <source>
        <dbReference type="Proteomes" id="UP000070412"/>
    </source>
</evidence>
<name>A0A834RGT8_SARSC</name>
<dbReference type="PROSITE" id="PS00135">
    <property type="entry name" value="TRYPSIN_SER"/>
    <property type="match status" value="1"/>
</dbReference>
<dbReference type="Pfam" id="PF00089">
    <property type="entry name" value="Trypsin"/>
    <property type="match status" value="1"/>
</dbReference>
<evidence type="ECO:0000256" key="3">
    <source>
        <dbReference type="ARBA" id="ARBA00022825"/>
    </source>
</evidence>
<dbReference type="SMART" id="SM00020">
    <property type="entry name" value="Tryp_SPc"/>
    <property type="match status" value="1"/>
</dbReference>
<feature type="domain" description="Peptidase S1" evidence="8">
    <location>
        <begin position="732"/>
        <end position="968"/>
    </location>
</feature>
<evidence type="ECO:0000256" key="2">
    <source>
        <dbReference type="ARBA" id="ARBA00022801"/>
    </source>
</evidence>
<dbReference type="EMBL" id="WVUK01000048">
    <property type="protein sequence ID" value="KAF7495486.1"/>
    <property type="molecule type" value="Genomic_DNA"/>
</dbReference>
<keyword evidence="7" id="KW-0732">Signal</keyword>
<keyword evidence="11" id="KW-1185">Reference proteome</keyword>
<accession>A0A834RGT8</accession>
<reference evidence="11" key="1">
    <citation type="journal article" date="2020" name="PLoS Negl. Trop. Dis.">
        <title>High-quality nuclear genome for Sarcoptes scabiei-A critical resource for a neglected parasite.</title>
        <authorList>
            <person name="Korhonen P.K."/>
            <person name="Gasser R.B."/>
            <person name="Ma G."/>
            <person name="Wang T."/>
            <person name="Stroehlein A.J."/>
            <person name="Young N.D."/>
            <person name="Ang C.S."/>
            <person name="Fernando D.D."/>
            <person name="Lu H.C."/>
            <person name="Taylor S."/>
            <person name="Reynolds S.L."/>
            <person name="Mofiz E."/>
            <person name="Najaraj S.H."/>
            <person name="Gowda H."/>
            <person name="Madugundu A."/>
            <person name="Renuse S."/>
            <person name="Holt D."/>
            <person name="Pandey A."/>
            <person name="Papenfuss A.T."/>
            <person name="Fischer K."/>
        </authorList>
    </citation>
    <scope>NUCLEOTIDE SEQUENCE [LARGE SCALE GENOMIC DNA]</scope>
</reference>
<evidence type="ECO:0000259" key="8">
    <source>
        <dbReference type="PROSITE" id="PS50240"/>
    </source>
</evidence>
<evidence type="ECO:0000256" key="6">
    <source>
        <dbReference type="SAM" id="MobiDB-lite"/>
    </source>
</evidence>